<dbReference type="InterPro" id="IPR000031">
    <property type="entry name" value="PurE_dom"/>
</dbReference>
<evidence type="ECO:0000256" key="7">
    <source>
        <dbReference type="ARBA" id="ARBA00022755"/>
    </source>
</evidence>
<dbReference type="InterPro" id="IPR054350">
    <property type="entry name" value="PurT/PurK_preATP-grasp"/>
</dbReference>
<dbReference type="OrthoDB" id="15425at2759"/>
<dbReference type="NCBIfam" id="TIGR01161">
    <property type="entry name" value="purK"/>
    <property type="match status" value="1"/>
</dbReference>
<dbReference type="InterPro" id="IPR040686">
    <property type="entry name" value="PurK_C"/>
</dbReference>
<evidence type="ECO:0000256" key="2">
    <source>
        <dbReference type="ARBA" id="ARBA00004747"/>
    </source>
</evidence>
<dbReference type="GO" id="GO:0046872">
    <property type="term" value="F:metal ion binding"/>
    <property type="evidence" value="ECO:0007669"/>
    <property type="project" value="InterPro"/>
</dbReference>
<evidence type="ECO:0000256" key="5">
    <source>
        <dbReference type="ARBA" id="ARBA00021059"/>
    </source>
</evidence>
<dbReference type="InterPro" id="IPR005875">
    <property type="entry name" value="PurK"/>
</dbReference>
<dbReference type="InterPro" id="IPR011761">
    <property type="entry name" value="ATP-grasp"/>
</dbReference>
<dbReference type="InterPro" id="IPR013815">
    <property type="entry name" value="ATP_grasp_subdomain_1"/>
</dbReference>
<dbReference type="FunFam" id="3.30.470.20:FF:000037">
    <property type="entry name" value="Phosphoribosylaminoimidazole carboxylase, chloroplastic"/>
    <property type="match status" value="1"/>
</dbReference>
<evidence type="ECO:0000259" key="12">
    <source>
        <dbReference type="PROSITE" id="PS50975"/>
    </source>
</evidence>
<comment type="pathway">
    <text evidence="2 11">Purine metabolism; IMP biosynthesis via de novo pathway; 5-amino-1-(5-phospho-D-ribosyl)imidazole-4-carboxylate from 5-amino-1-(5-phospho-D-ribosyl)imidazole (carboxylase route): step 1/1.</text>
</comment>
<evidence type="ECO:0000256" key="4">
    <source>
        <dbReference type="ARBA" id="ARBA00012329"/>
    </source>
</evidence>
<reference evidence="13 14" key="1">
    <citation type="journal article" date="2015" name="Fungal Genet. Biol.">
        <title>Evolution of novel wood decay mechanisms in Agaricales revealed by the genome sequences of Fistulina hepatica and Cylindrobasidium torrendii.</title>
        <authorList>
            <person name="Floudas D."/>
            <person name="Held B.W."/>
            <person name="Riley R."/>
            <person name="Nagy L.G."/>
            <person name="Koehler G."/>
            <person name="Ransdell A.S."/>
            <person name="Younus H."/>
            <person name="Chow J."/>
            <person name="Chiniquy J."/>
            <person name="Lipzen A."/>
            <person name="Tritt A."/>
            <person name="Sun H."/>
            <person name="Haridas S."/>
            <person name="LaButti K."/>
            <person name="Ohm R.A."/>
            <person name="Kues U."/>
            <person name="Blanchette R.A."/>
            <person name="Grigoriev I.V."/>
            <person name="Minto R.E."/>
            <person name="Hibbett D.S."/>
        </authorList>
    </citation>
    <scope>NUCLEOTIDE SEQUENCE [LARGE SCALE GENOMIC DNA]</scope>
    <source>
        <strain evidence="13 14">FP15055 ss-10</strain>
    </source>
</reference>
<dbReference type="AlphaFoldDB" id="A0A0D7BEV9"/>
<protein>
    <recommendedName>
        <fullName evidence="5 11">Phosphoribosylaminoimidazole carboxylase</fullName>
        <ecNumber evidence="4 11">4.1.1.21</ecNumber>
    </recommendedName>
</protein>
<evidence type="ECO:0000256" key="11">
    <source>
        <dbReference type="PIRNR" id="PIRNR001340"/>
    </source>
</evidence>
<gene>
    <name evidence="13" type="ORF">CYLTODRAFT_394423</name>
</gene>
<dbReference type="Gene3D" id="3.40.50.20">
    <property type="match status" value="1"/>
</dbReference>
<dbReference type="NCBIfam" id="TIGR01162">
    <property type="entry name" value="purE"/>
    <property type="match status" value="1"/>
</dbReference>
<dbReference type="PROSITE" id="PS50975">
    <property type="entry name" value="ATP_GRASP"/>
    <property type="match status" value="1"/>
</dbReference>
<keyword evidence="9 11" id="KW-0067">ATP-binding</keyword>
<keyword evidence="10 11" id="KW-0456">Lyase</keyword>
<dbReference type="NCBIfam" id="NF004679">
    <property type="entry name" value="PRK06019.1-5"/>
    <property type="match status" value="1"/>
</dbReference>
<dbReference type="SUPFAM" id="SSF56059">
    <property type="entry name" value="Glutathione synthetase ATP-binding domain-like"/>
    <property type="match status" value="1"/>
</dbReference>
<name>A0A0D7BEV9_9AGAR</name>
<dbReference type="GO" id="GO:0004638">
    <property type="term" value="F:phosphoribosylaminoimidazole carboxylase activity"/>
    <property type="evidence" value="ECO:0007669"/>
    <property type="project" value="UniProtKB-UniRule"/>
</dbReference>
<dbReference type="GO" id="GO:0006189">
    <property type="term" value="P:'de novo' IMP biosynthetic process"/>
    <property type="evidence" value="ECO:0007669"/>
    <property type="project" value="UniProtKB-UniRule"/>
</dbReference>
<keyword evidence="7 11" id="KW-0658">Purine biosynthesis</keyword>
<dbReference type="EC" id="4.1.1.21" evidence="4 11"/>
<evidence type="ECO:0000256" key="9">
    <source>
        <dbReference type="ARBA" id="ARBA00022840"/>
    </source>
</evidence>
<dbReference type="SUPFAM" id="SSF52255">
    <property type="entry name" value="N5-CAIR mutase (phosphoribosylaminoimidazole carboxylase, PurE)"/>
    <property type="match status" value="1"/>
</dbReference>
<dbReference type="EMBL" id="KN880491">
    <property type="protein sequence ID" value="KIY69033.1"/>
    <property type="molecule type" value="Genomic_DNA"/>
</dbReference>
<dbReference type="InterPro" id="IPR003135">
    <property type="entry name" value="ATP-grasp_carboxylate-amine"/>
</dbReference>
<organism evidence="13 14">
    <name type="scientific">Cylindrobasidium torrendii FP15055 ss-10</name>
    <dbReference type="NCBI Taxonomy" id="1314674"/>
    <lineage>
        <taxon>Eukaryota</taxon>
        <taxon>Fungi</taxon>
        <taxon>Dikarya</taxon>
        <taxon>Basidiomycota</taxon>
        <taxon>Agaricomycotina</taxon>
        <taxon>Agaricomycetes</taxon>
        <taxon>Agaricomycetidae</taxon>
        <taxon>Agaricales</taxon>
        <taxon>Marasmiineae</taxon>
        <taxon>Physalacriaceae</taxon>
        <taxon>Cylindrobasidium</taxon>
    </lineage>
</organism>
<evidence type="ECO:0000256" key="10">
    <source>
        <dbReference type="ARBA" id="ARBA00023239"/>
    </source>
</evidence>
<dbReference type="PANTHER" id="PTHR11609:SF5">
    <property type="entry name" value="PHOSPHORIBOSYLAMINOIMIDAZOLE CARBOXYLASE"/>
    <property type="match status" value="1"/>
</dbReference>
<dbReference type="HAMAP" id="MF_01929">
    <property type="entry name" value="PurE_classI"/>
    <property type="match status" value="1"/>
</dbReference>
<evidence type="ECO:0000313" key="14">
    <source>
        <dbReference type="Proteomes" id="UP000054007"/>
    </source>
</evidence>
<dbReference type="UniPathway" id="UPA00074">
    <property type="reaction ID" value="UER00130"/>
</dbReference>
<dbReference type="InterPro" id="IPR016301">
    <property type="entry name" value="Ade2_fungi/plant"/>
</dbReference>
<evidence type="ECO:0000313" key="13">
    <source>
        <dbReference type="EMBL" id="KIY69033.1"/>
    </source>
</evidence>
<keyword evidence="14" id="KW-1185">Reference proteome</keyword>
<dbReference type="SUPFAM" id="SSF52440">
    <property type="entry name" value="PreATP-grasp domain"/>
    <property type="match status" value="1"/>
</dbReference>
<dbReference type="Gene3D" id="3.30.1490.20">
    <property type="entry name" value="ATP-grasp fold, A domain"/>
    <property type="match status" value="1"/>
</dbReference>
<dbReference type="SMART" id="SM01001">
    <property type="entry name" value="AIRC"/>
    <property type="match status" value="1"/>
</dbReference>
<dbReference type="PANTHER" id="PTHR11609">
    <property type="entry name" value="PURINE BIOSYNTHESIS PROTEIN 6/7, PUR6/7"/>
    <property type="match status" value="1"/>
</dbReference>
<dbReference type="Gene3D" id="3.30.470.20">
    <property type="entry name" value="ATP-grasp fold, B domain"/>
    <property type="match status" value="1"/>
</dbReference>
<dbReference type="InterPro" id="IPR011054">
    <property type="entry name" value="Rudment_hybrid_motif"/>
</dbReference>
<dbReference type="InterPro" id="IPR033747">
    <property type="entry name" value="PurE_ClassI"/>
</dbReference>
<evidence type="ECO:0000256" key="8">
    <source>
        <dbReference type="ARBA" id="ARBA00022793"/>
    </source>
</evidence>
<sequence length="559" mass="59950">MATTKTVGVLGERGGQLGRMLGASASLLNIPIVFLDSGNDTPAKLIVSSSHVDGSFKDPEKIRLLAEKCDVLTVEIEHVDVDALDAVAAEFVSRGLQVHPHPNTIRIIQDKFLQKDHLTLHACPLGRYLEVTETTIAGITHVAERMGLPLMLKSRTQAYDGRGNYALKSLDDVGAALEALGGGERKLYAEAWVPFDIEIAVMVVRGANGEVKSYPPVQTIHKDSICHLVFAPLRNASADKARDVAERAVGTFQGAGVFGVEMFLLANGELLINEIAPRPHNSGHYTIEACETSQYENHLRAILSLPLGSTAMAVPAAGMLNLIPSTKSPNLHLDLTTKALSIPSAHVHLYAKAAPRAGRKMGHITITAPTDDELRNRLRPLLDEDDAERYCRKLPLVAIVMGSDSDLGVMKAAAQMLDEFGVPYELTLVSAHRTPARLTWYARSAVSRGIRVIIAGAGGAAHLPGMVAAQTPLPVIGVPVKSASSPIDGSDALWSIVQMPKGIPVATVAINGAANAALLAVRMLGMNVEMEAYLRKIEGEVLTKIDSIEELGWEAYMKK</sequence>
<dbReference type="HAMAP" id="MF_01928">
    <property type="entry name" value="PurK"/>
    <property type="match status" value="1"/>
</dbReference>
<dbReference type="InterPro" id="IPR016185">
    <property type="entry name" value="PreATP-grasp_dom_sf"/>
</dbReference>
<accession>A0A0D7BEV9</accession>
<proteinExistence type="inferred from homology"/>
<feature type="domain" description="ATP-grasp" evidence="12">
    <location>
        <begin position="115"/>
        <end position="303"/>
    </location>
</feature>
<dbReference type="Pfam" id="PF00731">
    <property type="entry name" value="AIRC"/>
    <property type="match status" value="1"/>
</dbReference>
<dbReference type="Gene3D" id="3.40.50.1970">
    <property type="match status" value="1"/>
</dbReference>
<dbReference type="Pfam" id="PF22660">
    <property type="entry name" value="RS_preATP-grasp-like"/>
    <property type="match status" value="1"/>
</dbReference>
<dbReference type="PIRSF" id="PIRSF001340">
    <property type="entry name" value="AIR_carboxylase"/>
    <property type="match status" value="1"/>
</dbReference>
<dbReference type="Pfam" id="PF02222">
    <property type="entry name" value="ATP-grasp"/>
    <property type="match status" value="1"/>
</dbReference>
<dbReference type="SUPFAM" id="SSF51246">
    <property type="entry name" value="Rudiment single hybrid motif"/>
    <property type="match status" value="1"/>
</dbReference>
<comment type="similarity">
    <text evidence="3 11">In the C-terminal section; belongs to the AIR carboxylase family. Class I subfamily.</text>
</comment>
<keyword evidence="6 11" id="KW-0547">Nucleotide-binding</keyword>
<dbReference type="STRING" id="1314674.A0A0D7BEV9"/>
<keyword evidence="8 11" id="KW-0210">Decarboxylase</keyword>
<comment type="catalytic activity">
    <reaction evidence="1 11">
        <text>5-amino-1-(5-phospho-D-ribosyl)imidazole-4-carboxylate + H(+) = 5-amino-1-(5-phospho-beta-D-ribosyl)imidazole + CO2</text>
        <dbReference type="Rhea" id="RHEA:10792"/>
        <dbReference type="ChEBI" id="CHEBI:15378"/>
        <dbReference type="ChEBI" id="CHEBI:16526"/>
        <dbReference type="ChEBI" id="CHEBI:77657"/>
        <dbReference type="ChEBI" id="CHEBI:137981"/>
        <dbReference type="EC" id="4.1.1.21"/>
    </reaction>
</comment>
<dbReference type="Proteomes" id="UP000054007">
    <property type="component" value="Unassembled WGS sequence"/>
</dbReference>
<evidence type="ECO:0000256" key="1">
    <source>
        <dbReference type="ARBA" id="ARBA00001244"/>
    </source>
</evidence>
<dbReference type="Pfam" id="PF17769">
    <property type="entry name" value="PurK_C"/>
    <property type="match status" value="1"/>
</dbReference>
<dbReference type="GO" id="GO:0005524">
    <property type="term" value="F:ATP binding"/>
    <property type="evidence" value="ECO:0007669"/>
    <property type="project" value="UniProtKB-UniRule"/>
</dbReference>
<evidence type="ECO:0000256" key="6">
    <source>
        <dbReference type="ARBA" id="ARBA00022741"/>
    </source>
</evidence>
<evidence type="ECO:0000256" key="3">
    <source>
        <dbReference type="ARBA" id="ARBA00006114"/>
    </source>
</evidence>